<dbReference type="RefSeq" id="WP_118259503.1">
    <property type="nucleotide sequence ID" value="NZ_CALBWO010000027.1"/>
</dbReference>
<dbReference type="EMBL" id="QRZA01000006">
    <property type="protein sequence ID" value="RGV34747.1"/>
    <property type="molecule type" value="Genomic_DNA"/>
</dbReference>
<evidence type="ECO:0000313" key="2">
    <source>
        <dbReference type="EMBL" id="RGV34747.1"/>
    </source>
</evidence>
<accession>A0A412X2Q0</accession>
<feature type="signal peptide" evidence="1">
    <location>
        <begin position="1"/>
        <end position="19"/>
    </location>
</feature>
<organism evidence="2 3">
    <name type="scientific">Butyricimonas virosa</name>
    <dbReference type="NCBI Taxonomy" id="544645"/>
    <lineage>
        <taxon>Bacteria</taxon>
        <taxon>Pseudomonadati</taxon>
        <taxon>Bacteroidota</taxon>
        <taxon>Bacteroidia</taxon>
        <taxon>Bacteroidales</taxon>
        <taxon>Odoribacteraceae</taxon>
        <taxon>Butyricimonas</taxon>
    </lineage>
</organism>
<feature type="chain" id="PRO_5019146889" description="Porin" evidence="1">
    <location>
        <begin position="20"/>
        <end position="388"/>
    </location>
</feature>
<proteinExistence type="predicted"/>
<reference evidence="2 3" key="1">
    <citation type="submission" date="2018-08" db="EMBL/GenBank/DDBJ databases">
        <title>A genome reference for cultivated species of the human gut microbiota.</title>
        <authorList>
            <person name="Zou Y."/>
            <person name="Xue W."/>
            <person name="Luo G."/>
        </authorList>
    </citation>
    <scope>NUCLEOTIDE SEQUENCE [LARGE SCALE GENOMIC DNA]</scope>
    <source>
        <strain evidence="2 3">AF14-49</strain>
    </source>
</reference>
<dbReference type="Proteomes" id="UP000283589">
    <property type="component" value="Unassembled WGS sequence"/>
</dbReference>
<evidence type="ECO:0000256" key="1">
    <source>
        <dbReference type="SAM" id="SignalP"/>
    </source>
</evidence>
<dbReference type="InterPro" id="IPR010870">
    <property type="entry name" value="Porin_O/P"/>
</dbReference>
<sequence length="388" mass="44621">MKKLALLILVMGCAAGAFAQNATNEKTLFERVTQIEKKMDWFNFYLNMQGSFDASFNYDQSGLSEAAFKMRQFRIEAKGNITPWLSYRWRQRLNRGNNGGNNIDNMPTSIDIAGIGVKLNDQFSFFAGKQCAAYGGIEFDLNPIEIYEYSDMIENMSNFMTGLNIAYQICDNHQLQFQILDSRNGSQDETYGPGFEKSRAPLLYTLNWNGNLFDGIYKTRWSASVMSETKDKQMYYYALGNDFTFSKKVNMFVDFMYSDEQIDRKGIITGILENKDAALLDGHNALDAEYLSVVTKVNYRFQPKWNAFVKGMYETASVSKTRGDIEKGNYRTSYGYLAGIEYYPLEDSNLHFFCTFVGRSYKFTDRAAQKGYNTQRLEVGFIYQLPMF</sequence>
<name>A0A412X2Q0_9BACT</name>
<dbReference type="Pfam" id="PF07396">
    <property type="entry name" value="Porin_O_P"/>
    <property type="match status" value="1"/>
</dbReference>
<protein>
    <recommendedName>
        <fullName evidence="4">Porin</fullName>
    </recommendedName>
</protein>
<evidence type="ECO:0008006" key="4">
    <source>
        <dbReference type="Google" id="ProtNLM"/>
    </source>
</evidence>
<evidence type="ECO:0000313" key="3">
    <source>
        <dbReference type="Proteomes" id="UP000283589"/>
    </source>
</evidence>
<comment type="caution">
    <text evidence="2">The sequence shown here is derived from an EMBL/GenBank/DDBJ whole genome shotgun (WGS) entry which is preliminary data.</text>
</comment>
<gene>
    <name evidence="2" type="ORF">DWW18_06480</name>
</gene>
<dbReference type="AlphaFoldDB" id="A0A412X2Q0"/>
<keyword evidence="1" id="KW-0732">Signal</keyword>
<dbReference type="STRING" id="1121130.GCA_000519105_01200"/>